<feature type="domain" description="Toc75-like POTRA" evidence="3">
    <location>
        <begin position="360"/>
        <end position="442"/>
    </location>
</feature>
<dbReference type="GO" id="GO:0009707">
    <property type="term" value="C:chloroplast outer membrane"/>
    <property type="evidence" value="ECO:0007669"/>
    <property type="project" value="TreeGrafter"/>
</dbReference>
<dbReference type="InterPro" id="IPR039910">
    <property type="entry name" value="D15-like"/>
</dbReference>
<proteinExistence type="predicted"/>
<organism evidence="4 5">
    <name type="scientific">Heracleum sosnowskyi</name>
    <dbReference type="NCBI Taxonomy" id="360622"/>
    <lineage>
        <taxon>Eukaryota</taxon>
        <taxon>Viridiplantae</taxon>
        <taxon>Streptophyta</taxon>
        <taxon>Embryophyta</taxon>
        <taxon>Tracheophyta</taxon>
        <taxon>Spermatophyta</taxon>
        <taxon>Magnoliopsida</taxon>
        <taxon>eudicotyledons</taxon>
        <taxon>Gunneridae</taxon>
        <taxon>Pentapetalae</taxon>
        <taxon>asterids</taxon>
        <taxon>campanulids</taxon>
        <taxon>Apiales</taxon>
        <taxon>Apiaceae</taxon>
        <taxon>Apioideae</taxon>
        <taxon>apioid superclade</taxon>
        <taxon>Tordylieae</taxon>
        <taxon>Tordyliinae</taxon>
        <taxon>Heracleum</taxon>
    </lineage>
</organism>
<dbReference type="Pfam" id="PF25280">
    <property type="entry name" value="POTRA2_Toc75"/>
    <property type="match status" value="1"/>
</dbReference>
<gene>
    <name evidence="4" type="ORF">POM88_050486</name>
</gene>
<dbReference type="InterPro" id="IPR057354">
    <property type="entry name" value="POTRA1_3_Toc75"/>
</dbReference>
<feature type="region of interest" description="Disordered" evidence="1">
    <location>
        <begin position="1"/>
        <end position="65"/>
    </location>
</feature>
<evidence type="ECO:0000256" key="1">
    <source>
        <dbReference type="SAM" id="MobiDB-lite"/>
    </source>
</evidence>
<keyword evidence="5" id="KW-1185">Reference proteome</keyword>
<evidence type="ECO:0000313" key="4">
    <source>
        <dbReference type="EMBL" id="KAK1357230.1"/>
    </source>
</evidence>
<sequence>MATIFAAGTQLVPLPLTPPFPPPSSNRSSSVAARPSLPVISCSSTSQNPSTPSSKPNPNTPSNKLSVPLNSPLALTAVVVGSGFLIHRFANGGFGNFGGGGGGGGGGGSGGSGGGGFWSRLVSFFAPKTKAEESQPEEWDPHGLSDNVELDIKELSEFKKYKVSDVTLIDDLTSKSIVSDDPFNEVFTIKPGDIYTKSQMQEKREEFANCGMFEKVDFGSKTKPDGTIGIKVSFVENNWSASDKFKCINVGLMDPLESRTRDKDDSWEMNMKNLVAHMREKWNYKKRIDRSRPCLLPDTTHREILDMIAGEGQLSARLLKKVRDKVHRWYEDNGYMCAQVINFGNLNGREVVCEVMEGDITQVVVQIQDQLGNAVCEEKPQYEVVRGEFRKCLWQGKVFNAEEAKQAMDNVNSLDLFSEIQVKPIPDDKNEGGVVVEIMLKELEQQLPS</sequence>
<dbReference type="Gene3D" id="3.10.20.310">
    <property type="entry name" value="membrane protein fhac"/>
    <property type="match status" value="2"/>
</dbReference>
<dbReference type="PANTHER" id="PTHR12815">
    <property type="entry name" value="SORTING AND ASSEMBLY MACHINERY SAMM50 PROTEIN FAMILY MEMBER"/>
    <property type="match status" value="1"/>
</dbReference>
<dbReference type="GO" id="GO:0045037">
    <property type="term" value="P:protein import into chloroplast stroma"/>
    <property type="evidence" value="ECO:0007669"/>
    <property type="project" value="TreeGrafter"/>
</dbReference>
<dbReference type="EMBL" id="JAUIZM010000011">
    <property type="protein sequence ID" value="KAK1357230.1"/>
    <property type="molecule type" value="Genomic_DNA"/>
</dbReference>
<dbReference type="Pfam" id="PF25282">
    <property type="entry name" value="POTRA1_3_Toc75"/>
    <property type="match status" value="2"/>
</dbReference>
<feature type="compositionally biased region" description="Low complexity" evidence="1">
    <location>
        <begin position="25"/>
        <end position="63"/>
    </location>
</feature>
<feature type="compositionally biased region" description="Pro residues" evidence="1">
    <location>
        <begin position="15"/>
        <end position="24"/>
    </location>
</feature>
<evidence type="ECO:0000259" key="2">
    <source>
        <dbReference type="Pfam" id="PF25280"/>
    </source>
</evidence>
<dbReference type="PANTHER" id="PTHR12815:SF42">
    <property type="entry name" value="BACTERIAL SURFACE ANTIGEN (D15) DOMAIN-CONTAINING PROTEIN"/>
    <property type="match status" value="1"/>
</dbReference>
<feature type="domain" description="Toc75-like second POTRA" evidence="2">
    <location>
        <begin position="245"/>
        <end position="359"/>
    </location>
</feature>
<feature type="domain" description="Toc75-like POTRA" evidence="3">
    <location>
        <begin position="154"/>
        <end position="236"/>
    </location>
</feature>
<dbReference type="GO" id="GO:0009658">
    <property type="term" value="P:chloroplast organization"/>
    <property type="evidence" value="ECO:0007669"/>
    <property type="project" value="TreeGrafter"/>
</dbReference>
<protein>
    <submittedName>
        <fullName evidence="4">Translocon at the outer envelope membrane ofs protein 75-III</fullName>
    </submittedName>
</protein>
<evidence type="ECO:0000313" key="5">
    <source>
        <dbReference type="Proteomes" id="UP001237642"/>
    </source>
</evidence>
<dbReference type="AlphaFoldDB" id="A0AAD8GXM5"/>
<reference evidence="4" key="2">
    <citation type="submission" date="2023-05" db="EMBL/GenBank/DDBJ databases">
        <authorList>
            <person name="Schelkunov M.I."/>
        </authorList>
    </citation>
    <scope>NUCLEOTIDE SEQUENCE</scope>
    <source>
        <strain evidence="4">Hsosn_3</strain>
        <tissue evidence="4">Leaf</tissue>
    </source>
</reference>
<name>A0AAD8GXM5_9APIA</name>
<dbReference type="InterPro" id="IPR057355">
    <property type="entry name" value="POTRA2_Toc75"/>
</dbReference>
<dbReference type="Proteomes" id="UP001237642">
    <property type="component" value="Unassembled WGS sequence"/>
</dbReference>
<evidence type="ECO:0000259" key="3">
    <source>
        <dbReference type="Pfam" id="PF25282"/>
    </source>
</evidence>
<accession>A0AAD8GXM5</accession>
<comment type="caution">
    <text evidence="4">The sequence shown here is derived from an EMBL/GenBank/DDBJ whole genome shotgun (WGS) entry which is preliminary data.</text>
</comment>
<reference evidence="4" key="1">
    <citation type="submission" date="2023-02" db="EMBL/GenBank/DDBJ databases">
        <title>Genome of toxic invasive species Heracleum sosnowskyi carries increased number of genes despite the absence of recent whole-genome duplications.</title>
        <authorList>
            <person name="Schelkunov M."/>
            <person name="Shtratnikova V."/>
            <person name="Makarenko M."/>
            <person name="Klepikova A."/>
            <person name="Omelchenko D."/>
            <person name="Novikova G."/>
            <person name="Obukhova E."/>
            <person name="Bogdanov V."/>
            <person name="Penin A."/>
            <person name="Logacheva M."/>
        </authorList>
    </citation>
    <scope>NUCLEOTIDE SEQUENCE</scope>
    <source>
        <strain evidence="4">Hsosn_3</strain>
        <tissue evidence="4">Leaf</tissue>
    </source>
</reference>